<protein>
    <submittedName>
        <fullName evidence="3">Glycosyltransferase family 4 protein</fullName>
    </submittedName>
</protein>
<dbReference type="InterPro" id="IPR028098">
    <property type="entry name" value="Glyco_trans_4-like_N"/>
</dbReference>
<reference evidence="3 4" key="1">
    <citation type="submission" date="2019-09" db="EMBL/GenBank/DDBJ databases">
        <title>Draft genome sequencing and comparative genomics of hatchery-associated Vibrios.</title>
        <authorList>
            <person name="Kehlet-Delgado H."/>
            <person name="Mueller R.S."/>
        </authorList>
    </citation>
    <scope>NUCLEOTIDE SEQUENCE [LARGE SCALE GENOMIC DNA]</scope>
    <source>
        <strain evidence="3 4">09-121-3</strain>
    </source>
</reference>
<dbReference type="AlphaFoldDB" id="A0AAP7DE98"/>
<proteinExistence type="predicted"/>
<dbReference type="CDD" id="cd03808">
    <property type="entry name" value="GT4_CapM-like"/>
    <property type="match status" value="1"/>
</dbReference>
<dbReference type="Proteomes" id="UP000576645">
    <property type="component" value="Unassembled WGS sequence"/>
</dbReference>
<dbReference type="EMBL" id="VTXP01000007">
    <property type="protein sequence ID" value="NOJ23996.1"/>
    <property type="molecule type" value="Genomic_DNA"/>
</dbReference>
<accession>A0AAP7DE98</accession>
<dbReference type="RefSeq" id="WP_082313111.1">
    <property type="nucleotide sequence ID" value="NZ_VTXP01000007.1"/>
</dbReference>
<dbReference type="Gene3D" id="3.40.50.2000">
    <property type="entry name" value="Glycogen Phosphorylase B"/>
    <property type="match status" value="2"/>
</dbReference>
<sequence length="372" mass="41695">MRKLLFVVNVDWFFVSHRLPIALAAIEEGYEVHLVCAITDKRTFLEGLGIQVHSYPLSRGVKGILGDFAAIRKLSAVINQVSPDVIHCITIKPVLYGGLLSRIKNIQQLVYSISGLGFVFTDNTFSTRLLRALIKKIYKLAIYNSGRVIFQNENDLKLLLDNSIIKPGQEVLIKGAGVEIDDYDYFPECLDSVPIVMFLARLLKDKGIFEFVDASHEVHKKYPDVRFVIVGDIDEGNPNSITSSELASISQSEYIDCWGYTNEPEKIIPRANIMVLPSYREGFPKSLIEAAACGRATVTTDVPGCRDAIIDGKTGLLVPVKDSKSLARAIETLIDKPQYRMELGKQARLLAEKNYRIQDVIDVHMKLYSERV</sequence>
<dbReference type="PANTHER" id="PTHR12526:SF638">
    <property type="entry name" value="SPORE COAT PROTEIN SA"/>
    <property type="match status" value="1"/>
</dbReference>
<evidence type="ECO:0000313" key="4">
    <source>
        <dbReference type="Proteomes" id="UP000576645"/>
    </source>
</evidence>
<dbReference type="GO" id="GO:0016757">
    <property type="term" value="F:glycosyltransferase activity"/>
    <property type="evidence" value="ECO:0007669"/>
    <property type="project" value="InterPro"/>
</dbReference>
<name>A0AAP7DE98_9VIBR</name>
<comment type="caution">
    <text evidence="3">The sequence shown here is derived from an EMBL/GenBank/DDBJ whole genome shotgun (WGS) entry which is preliminary data.</text>
</comment>
<dbReference type="Pfam" id="PF13477">
    <property type="entry name" value="Glyco_trans_4_2"/>
    <property type="match status" value="1"/>
</dbReference>
<dbReference type="SUPFAM" id="SSF53756">
    <property type="entry name" value="UDP-Glycosyltransferase/glycogen phosphorylase"/>
    <property type="match status" value="1"/>
</dbReference>
<feature type="domain" description="Glycosyl transferase family 1" evidence="1">
    <location>
        <begin position="194"/>
        <end position="348"/>
    </location>
</feature>
<evidence type="ECO:0000313" key="3">
    <source>
        <dbReference type="EMBL" id="NOJ23996.1"/>
    </source>
</evidence>
<evidence type="ECO:0000259" key="1">
    <source>
        <dbReference type="Pfam" id="PF00534"/>
    </source>
</evidence>
<dbReference type="InterPro" id="IPR001296">
    <property type="entry name" value="Glyco_trans_1"/>
</dbReference>
<feature type="domain" description="Glycosyltransferase subfamily 4-like N-terminal" evidence="2">
    <location>
        <begin position="3"/>
        <end position="152"/>
    </location>
</feature>
<evidence type="ECO:0000259" key="2">
    <source>
        <dbReference type="Pfam" id="PF13477"/>
    </source>
</evidence>
<dbReference type="Pfam" id="PF00534">
    <property type="entry name" value="Glycos_transf_1"/>
    <property type="match status" value="1"/>
</dbReference>
<organism evidence="3 4">
    <name type="scientific">Vibrio coralliilyticus</name>
    <dbReference type="NCBI Taxonomy" id="190893"/>
    <lineage>
        <taxon>Bacteria</taxon>
        <taxon>Pseudomonadati</taxon>
        <taxon>Pseudomonadota</taxon>
        <taxon>Gammaproteobacteria</taxon>
        <taxon>Vibrionales</taxon>
        <taxon>Vibrionaceae</taxon>
        <taxon>Vibrio</taxon>
    </lineage>
</organism>
<dbReference type="GO" id="GO:1901135">
    <property type="term" value="P:carbohydrate derivative metabolic process"/>
    <property type="evidence" value="ECO:0007669"/>
    <property type="project" value="UniProtKB-ARBA"/>
</dbReference>
<gene>
    <name evidence="3" type="ORF">F0238_14765</name>
</gene>
<dbReference type="PANTHER" id="PTHR12526">
    <property type="entry name" value="GLYCOSYLTRANSFERASE"/>
    <property type="match status" value="1"/>
</dbReference>